<comment type="pathway">
    <text evidence="2">Amino-acid degradation; L-valine degradation.</text>
</comment>
<evidence type="ECO:0000313" key="14">
    <source>
        <dbReference type="Proteomes" id="UP000521676"/>
    </source>
</evidence>
<dbReference type="RefSeq" id="WP_341468852.1">
    <property type="nucleotide sequence ID" value="NZ_CP128399.1"/>
</dbReference>
<evidence type="ECO:0000313" key="15">
    <source>
        <dbReference type="Proteomes" id="UP001431572"/>
    </source>
</evidence>
<evidence type="ECO:0000256" key="8">
    <source>
        <dbReference type="RuleBase" id="RU362125"/>
    </source>
</evidence>
<evidence type="ECO:0000259" key="10">
    <source>
        <dbReference type="Pfam" id="PF02770"/>
    </source>
</evidence>
<dbReference type="InterPro" id="IPR037069">
    <property type="entry name" value="AcylCoA_DH/ox_N_sf"/>
</dbReference>
<feature type="domain" description="Acyl-CoA dehydrogenase/oxidase N-terminal" evidence="11">
    <location>
        <begin position="7"/>
        <end position="118"/>
    </location>
</feature>
<dbReference type="GO" id="GO:0050660">
    <property type="term" value="F:flavin adenine dinucleotide binding"/>
    <property type="evidence" value="ECO:0007669"/>
    <property type="project" value="InterPro"/>
</dbReference>
<evidence type="ECO:0000259" key="11">
    <source>
        <dbReference type="Pfam" id="PF02771"/>
    </source>
</evidence>
<dbReference type="SUPFAM" id="SSF56645">
    <property type="entry name" value="Acyl-CoA dehydrogenase NM domain-like"/>
    <property type="match status" value="1"/>
</dbReference>
<dbReference type="InterPro" id="IPR006089">
    <property type="entry name" value="Acyl-CoA_DH_CS"/>
</dbReference>
<dbReference type="InterPro" id="IPR036250">
    <property type="entry name" value="AcylCo_DH-like_C"/>
</dbReference>
<dbReference type="Pfam" id="PF00441">
    <property type="entry name" value="Acyl-CoA_dh_1"/>
    <property type="match status" value="1"/>
</dbReference>
<evidence type="ECO:0000256" key="6">
    <source>
        <dbReference type="ARBA" id="ARBA00022827"/>
    </source>
</evidence>
<dbReference type="InterPro" id="IPR013786">
    <property type="entry name" value="AcylCoA_DH/ox_N"/>
</dbReference>
<dbReference type="GO" id="GO:0009083">
    <property type="term" value="P:branched-chain amino acid catabolic process"/>
    <property type="evidence" value="ECO:0007669"/>
    <property type="project" value="UniProtKB-KW"/>
</dbReference>
<evidence type="ECO:0000313" key="13">
    <source>
        <dbReference type="EMBL" id="WJW66959.1"/>
    </source>
</evidence>
<evidence type="ECO:0000256" key="7">
    <source>
        <dbReference type="ARBA" id="ARBA00023002"/>
    </source>
</evidence>
<gene>
    <name evidence="12" type="ORF">HXX08_04285</name>
    <name evidence="13" type="ORF">OZ401_000205</name>
</gene>
<sequence length="384" mass="42160">MDFNLPEELIELKKSVREFVGNELLPIQQQVEKEDKIPDEVLKKMASLGYFGFPFPEKYGGVEIGYLGYCLALEELGRANAAYSNIIGAHTSIGSSSIYYGGNEAQKQKYLIPLAEGKKLAAFGLTEPGAGSDAAGIRTTAYKKGDHYYINGQKIWITNGPYADVVVVYASTDKTLGPKGVSAFIVEKNFPGFVVGKTDEKMGLKGSHTCTLYFEDCEVPEENRIGPEGTGFYTAMKTLDGGRITLAAGAVGAAQALLDLSVKHATERVQFGKPIGANQAIQWMLADMEVEIHAARLMTYHAAWKLDNGQRVSHEAAMVKVYASEMANRVADKALQIHGGLGYMQEYSIERAYRDARILRIYEGTSEVQRMIIAEDLLKAVRKD</sequence>
<dbReference type="InterPro" id="IPR009075">
    <property type="entry name" value="AcylCo_DH/oxidase_C"/>
</dbReference>
<dbReference type="Pfam" id="PF02770">
    <property type="entry name" value="Acyl-CoA_dh_M"/>
    <property type="match status" value="1"/>
</dbReference>
<comment type="similarity">
    <text evidence="3 8">Belongs to the acyl-CoA dehydrogenase family.</text>
</comment>
<feature type="domain" description="Acyl-CoA oxidase/dehydrogenase middle" evidence="10">
    <location>
        <begin position="122"/>
        <end position="217"/>
    </location>
</feature>
<keyword evidence="5 8" id="KW-0285">Flavoprotein</keyword>
<comment type="cofactor">
    <cofactor evidence="1 8">
        <name>FAD</name>
        <dbReference type="ChEBI" id="CHEBI:57692"/>
    </cofactor>
</comment>
<evidence type="ECO:0000256" key="4">
    <source>
        <dbReference type="ARBA" id="ARBA00022456"/>
    </source>
</evidence>
<evidence type="ECO:0000256" key="1">
    <source>
        <dbReference type="ARBA" id="ARBA00001974"/>
    </source>
</evidence>
<dbReference type="Proteomes" id="UP000521676">
    <property type="component" value="Unassembled WGS sequence"/>
</dbReference>
<dbReference type="FunFam" id="2.40.110.10:FF:000001">
    <property type="entry name" value="Acyl-CoA dehydrogenase, mitochondrial"/>
    <property type="match status" value="1"/>
</dbReference>
<name>A0A8T7LZR2_9CHLR</name>
<evidence type="ECO:0000259" key="9">
    <source>
        <dbReference type="Pfam" id="PF00441"/>
    </source>
</evidence>
<evidence type="ECO:0000313" key="12">
    <source>
        <dbReference type="EMBL" id="NWJ45079.1"/>
    </source>
</evidence>
<protein>
    <submittedName>
        <fullName evidence="12">Acyl-CoA dehydrogenase family protein</fullName>
    </submittedName>
</protein>
<dbReference type="GO" id="GO:0003995">
    <property type="term" value="F:acyl-CoA dehydrogenase activity"/>
    <property type="evidence" value="ECO:0007669"/>
    <property type="project" value="InterPro"/>
</dbReference>
<evidence type="ECO:0000256" key="3">
    <source>
        <dbReference type="ARBA" id="ARBA00009347"/>
    </source>
</evidence>
<dbReference type="EMBL" id="CP128399">
    <property type="protein sequence ID" value="WJW66959.1"/>
    <property type="molecule type" value="Genomic_DNA"/>
</dbReference>
<dbReference type="Gene3D" id="1.20.140.10">
    <property type="entry name" value="Butyryl-CoA Dehydrogenase, subunit A, domain 3"/>
    <property type="match status" value="1"/>
</dbReference>
<reference evidence="13" key="2">
    <citation type="journal article" date="2024" name="Nature">
        <title>Anoxygenic phototroph of the Chloroflexota uses a type I reaction centre.</title>
        <authorList>
            <person name="Tsuji J.M."/>
            <person name="Shaw N.A."/>
            <person name="Nagashima S."/>
            <person name="Venkiteswaran J.J."/>
            <person name="Schiff S.L."/>
            <person name="Watanabe T."/>
            <person name="Fukui M."/>
            <person name="Hanada S."/>
            <person name="Tank M."/>
            <person name="Neufeld J.D."/>
        </authorList>
    </citation>
    <scope>NUCLEOTIDE SEQUENCE</scope>
    <source>
        <strain evidence="13">L227-S17</strain>
    </source>
</reference>
<dbReference type="Proteomes" id="UP001431572">
    <property type="component" value="Chromosome 1"/>
</dbReference>
<keyword evidence="15" id="KW-1185">Reference proteome</keyword>
<accession>A0A8T7LZR2</accession>
<dbReference type="InterPro" id="IPR046373">
    <property type="entry name" value="Acyl-CoA_Oxase/DH_mid-dom_sf"/>
</dbReference>
<dbReference type="FunFam" id="1.10.540.10:FF:000002">
    <property type="entry name" value="Acyl-CoA dehydrogenase FadE19"/>
    <property type="match status" value="1"/>
</dbReference>
<keyword evidence="6 8" id="KW-0274">FAD</keyword>
<dbReference type="InterPro" id="IPR009100">
    <property type="entry name" value="AcylCoA_DH/oxidase_NM_dom_sf"/>
</dbReference>
<evidence type="ECO:0000256" key="2">
    <source>
        <dbReference type="ARBA" id="ARBA00005109"/>
    </source>
</evidence>
<dbReference type="PROSITE" id="PS00073">
    <property type="entry name" value="ACYL_COA_DH_2"/>
    <property type="match status" value="1"/>
</dbReference>
<dbReference type="PROSITE" id="PS00072">
    <property type="entry name" value="ACYL_COA_DH_1"/>
    <property type="match status" value="1"/>
</dbReference>
<dbReference type="PIRSF" id="PIRSF016578">
    <property type="entry name" value="HsaA"/>
    <property type="match status" value="1"/>
</dbReference>
<dbReference type="EMBL" id="JACATZ010000001">
    <property type="protein sequence ID" value="NWJ45079.1"/>
    <property type="molecule type" value="Genomic_DNA"/>
</dbReference>
<dbReference type="PANTHER" id="PTHR43884:SF12">
    <property type="entry name" value="ISOVALERYL-COA DEHYDROGENASE, MITOCHONDRIAL-RELATED"/>
    <property type="match status" value="1"/>
</dbReference>
<dbReference type="AlphaFoldDB" id="A0A8T7LZR2"/>
<dbReference type="PANTHER" id="PTHR43884">
    <property type="entry name" value="ACYL-COA DEHYDROGENASE"/>
    <property type="match status" value="1"/>
</dbReference>
<dbReference type="SUPFAM" id="SSF47203">
    <property type="entry name" value="Acyl-CoA dehydrogenase C-terminal domain-like"/>
    <property type="match status" value="1"/>
</dbReference>
<keyword evidence="4" id="KW-0101">Branched-chain amino acid catabolism</keyword>
<dbReference type="InterPro" id="IPR006091">
    <property type="entry name" value="Acyl-CoA_Oxase/DH_mid-dom"/>
</dbReference>
<keyword evidence="7 8" id="KW-0560">Oxidoreductase</keyword>
<dbReference type="Gene3D" id="2.40.110.10">
    <property type="entry name" value="Butyryl-CoA Dehydrogenase, subunit A, domain 2"/>
    <property type="match status" value="1"/>
</dbReference>
<organism evidence="12 14">
    <name type="scientific">Candidatus Chlorohelix allophototropha</name>
    <dbReference type="NCBI Taxonomy" id="3003348"/>
    <lineage>
        <taxon>Bacteria</taxon>
        <taxon>Bacillati</taxon>
        <taxon>Chloroflexota</taxon>
        <taxon>Chloroflexia</taxon>
        <taxon>Candidatus Chloroheliales</taxon>
        <taxon>Candidatus Chloroheliaceae</taxon>
        <taxon>Candidatus Chlorohelix</taxon>
    </lineage>
</organism>
<feature type="domain" description="Acyl-CoA dehydrogenase/oxidase C-terminal" evidence="9">
    <location>
        <begin position="229"/>
        <end position="377"/>
    </location>
</feature>
<evidence type="ECO:0000256" key="5">
    <source>
        <dbReference type="ARBA" id="ARBA00022630"/>
    </source>
</evidence>
<dbReference type="Gene3D" id="1.10.540.10">
    <property type="entry name" value="Acyl-CoA dehydrogenase/oxidase, N-terminal domain"/>
    <property type="match status" value="1"/>
</dbReference>
<proteinExistence type="inferred from homology"/>
<reference evidence="12 14" key="1">
    <citation type="submission" date="2020-06" db="EMBL/GenBank/DDBJ databases">
        <title>Anoxygenic phototrophic Chloroflexota member uses a Type I reaction center.</title>
        <authorList>
            <person name="Tsuji J.M."/>
            <person name="Shaw N.A."/>
            <person name="Nagashima S."/>
            <person name="Venkiteswaran J."/>
            <person name="Schiff S.L."/>
            <person name="Hanada S."/>
            <person name="Tank M."/>
            <person name="Neufeld J.D."/>
        </authorList>
    </citation>
    <scope>NUCLEOTIDE SEQUENCE [LARGE SCALE GENOMIC DNA]</scope>
    <source>
        <strain evidence="12">L227-S17</strain>
    </source>
</reference>
<dbReference type="Pfam" id="PF02771">
    <property type="entry name" value="Acyl-CoA_dh_N"/>
    <property type="match status" value="1"/>
</dbReference>
<dbReference type="FunFam" id="1.20.140.10:FF:000001">
    <property type="entry name" value="Acyl-CoA dehydrogenase"/>
    <property type="match status" value="1"/>
</dbReference>